<dbReference type="SMART" id="SM01270">
    <property type="entry name" value="Longin"/>
    <property type="match status" value="1"/>
</dbReference>
<dbReference type="Pfam" id="PF13774">
    <property type="entry name" value="Longin"/>
    <property type="match status" value="1"/>
</dbReference>
<evidence type="ECO:0000256" key="14">
    <source>
        <dbReference type="SAM" id="Phobius"/>
    </source>
</evidence>
<keyword evidence="6" id="KW-0256">Endoplasmic reticulum</keyword>
<evidence type="ECO:0000256" key="13">
    <source>
        <dbReference type="PROSITE-ProRule" id="PRU00290"/>
    </source>
</evidence>
<dbReference type="SUPFAM" id="SSF64356">
    <property type="entry name" value="SNARE-like"/>
    <property type="match status" value="1"/>
</dbReference>
<dbReference type="PROSITE" id="PS50859">
    <property type="entry name" value="LONGIN"/>
    <property type="match status" value="1"/>
</dbReference>
<keyword evidence="5 14" id="KW-0812">Transmembrane</keyword>
<dbReference type="AlphaFoldDB" id="A0AB34KGV3"/>
<keyword evidence="9" id="KW-0333">Golgi apparatus</keyword>
<evidence type="ECO:0000256" key="11">
    <source>
        <dbReference type="ARBA" id="ARBA00023136"/>
    </source>
</evidence>
<dbReference type="PANTHER" id="PTHR45837">
    <property type="entry name" value="VESICLE-TRAFFICKING PROTEIN SEC22B"/>
    <property type="match status" value="1"/>
</dbReference>
<evidence type="ECO:0000313" key="18">
    <source>
        <dbReference type="Proteomes" id="UP000803884"/>
    </source>
</evidence>
<feature type="domain" description="Longin" evidence="15">
    <location>
        <begin position="6"/>
        <end position="118"/>
    </location>
</feature>
<dbReference type="GO" id="GO:0005789">
    <property type="term" value="C:endoplasmic reticulum membrane"/>
    <property type="evidence" value="ECO:0007669"/>
    <property type="project" value="UniProtKB-SubCell"/>
</dbReference>
<comment type="subcellular location">
    <subcellularLocation>
        <location evidence="1">Endoplasmic reticulum membrane</location>
        <topology evidence="1">Single-pass type IV membrane protein</topology>
    </subcellularLocation>
    <subcellularLocation>
        <location evidence="2">Golgi apparatus membrane</location>
        <topology evidence="2">Single-pass type IV membrane protein</topology>
    </subcellularLocation>
</comment>
<evidence type="ECO:0000256" key="7">
    <source>
        <dbReference type="ARBA" id="ARBA00022927"/>
    </source>
</evidence>
<dbReference type="PROSITE" id="PS50892">
    <property type="entry name" value="V_SNARE"/>
    <property type="match status" value="1"/>
</dbReference>
<keyword evidence="18" id="KW-1185">Reference proteome</keyword>
<evidence type="ECO:0000256" key="10">
    <source>
        <dbReference type="ARBA" id="ARBA00023054"/>
    </source>
</evidence>
<dbReference type="InterPro" id="IPR011012">
    <property type="entry name" value="Longin-like_dom_sf"/>
</dbReference>
<dbReference type="InterPro" id="IPR044565">
    <property type="entry name" value="Sec22"/>
</dbReference>
<keyword evidence="11 14" id="KW-0472">Membrane</keyword>
<dbReference type="GO" id="GO:0015031">
    <property type="term" value="P:protein transport"/>
    <property type="evidence" value="ECO:0007669"/>
    <property type="project" value="UniProtKB-KW"/>
</dbReference>
<dbReference type="GO" id="GO:0006890">
    <property type="term" value="P:retrograde vesicle-mediated transport, Golgi to endoplasmic reticulum"/>
    <property type="evidence" value="ECO:0007669"/>
    <property type="project" value="InterPro"/>
</dbReference>
<dbReference type="Gene3D" id="1.20.5.110">
    <property type="match status" value="1"/>
</dbReference>
<dbReference type="EMBL" id="JAAQHG020000040">
    <property type="protein sequence ID" value="KAL1583027.1"/>
    <property type="molecule type" value="Genomic_DNA"/>
</dbReference>
<comment type="similarity">
    <text evidence="3">Belongs to the synaptobrevin family.</text>
</comment>
<keyword evidence="10 13" id="KW-0175">Coiled coil</keyword>
<sequence>MIYTTQIARLDGLVLVASTDDSNVSQLSEFKQQIRQIIKRLGPSAEPRASIEGDAYTMHYVMDDSLVFVCITEGSYPKKLAFTYLEDVSKEFQGSYKREEYLDPSVRPYAYAEFERFLERTKKLYQDSRAQDNLHRLNDELKDVHKAMTKNINDLLYRGDSLDKMGDMSSRLREDSAKYKRAAVRINWELLLKQYGPVAGIVTIIVLFLFWRFFW</sequence>
<evidence type="ECO:0000256" key="8">
    <source>
        <dbReference type="ARBA" id="ARBA00022989"/>
    </source>
</evidence>
<keyword evidence="8 14" id="KW-1133">Transmembrane helix</keyword>
<protein>
    <recommendedName>
        <fullName evidence="12">Protein transport protein SEC22</fullName>
    </recommendedName>
</protein>
<dbReference type="CDD" id="cd14824">
    <property type="entry name" value="Longin"/>
    <property type="match status" value="1"/>
</dbReference>
<dbReference type="GeneID" id="96009899"/>
<evidence type="ECO:0000256" key="6">
    <source>
        <dbReference type="ARBA" id="ARBA00022824"/>
    </source>
</evidence>
<dbReference type="RefSeq" id="XP_069226134.1">
    <property type="nucleotide sequence ID" value="XM_069377061.1"/>
</dbReference>
<evidence type="ECO:0000259" key="16">
    <source>
        <dbReference type="PROSITE" id="PS50892"/>
    </source>
</evidence>
<dbReference type="Proteomes" id="UP000803884">
    <property type="component" value="Unassembled WGS sequence"/>
</dbReference>
<evidence type="ECO:0000256" key="3">
    <source>
        <dbReference type="ARBA" id="ARBA00008025"/>
    </source>
</evidence>
<keyword evidence="4" id="KW-0813">Transport</keyword>
<dbReference type="CDD" id="cd15866">
    <property type="entry name" value="R-SNARE_SEC22"/>
    <property type="match status" value="1"/>
</dbReference>
<accession>A0AB34KGV3</accession>
<comment type="caution">
    <text evidence="17">The sequence shown here is derived from an EMBL/GenBank/DDBJ whole genome shotgun (WGS) entry which is preliminary data.</text>
</comment>
<dbReference type="GO" id="GO:0006888">
    <property type="term" value="P:endoplasmic reticulum to Golgi vesicle-mediated transport"/>
    <property type="evidence" value="ECO:0007669"/>
    <property type="project" value="InterPro"/>
</dbReference>
<dbReference type="InterPro" id="IPR010908">
    <property type="entry name" value="Longin_dom"/>
</dbReference>
<feature type="domain" description="V-SNARE coiled-coil homology" evidence="16">
    <location>
        <begin position="133"/>
        <end position="193"/>
    </location>
</feature>
<evidence type="ECO:0000256" key="2">
    <source>
        <dbReference type="ARBA" id="ARBA00004409"/>
    </source>
</evidence>
<dbReference type="GO" id="GO:0000139">
    <property type="term" value="C:Golgi membrane"/>
    <property type="evidence" value="ECO:0007669"/>
    <property type="project" value="UniProtKB-SubCell"/>
</dbReference>
<evidence type="ECO:0000256" key="4">
    <source>
        <dbReference type="ARBA" id="ARBA00022448"/>
    </source>
</evidence>
<feature type="transmembrane region" description="Helical" evidence="14">
    <location>
        <begin position="195"/>
        <end position="214"/>
    </location>
</feature>
<proteinExistence type="inferred from homology"/>
<evidence type="ECO:0000256" key="12">
    <source>
        <dbReference type="ARBA" id="ARBA00024249"/>
    </source>
</evidence>
<name>A0AB34KGV3_9PEZI</name>
<evidence type="ECO:0000256" key="9">
    <source>
        <dbReference type="ARBA" id="ARBA00023034"/>
    </source>
</evidence>
<dbReference type="Pfam" id="PF00957">
    <property type="entry name" value="Synaptobrevin"/>
    <property type="match status" value="1"/>
</dbReference>
<reference evidence="17 18" key="1">
    <citation type="journal article" date="2020" name="Microbiol. Resour. Announc.">
        <title>Draft Genome Sequence of a Cladosporium Species Isolated from the Mesophotic Ascidian Didemnum maculosum.</title>
        <authorList>
            <person name="Gioti A."/>
            <person name="Siaperas R."/>
            <person name="Nikolaivits E."/>
            <person name="Le Goff G."/>
            <person name="Ouazzani J."/>
            <person name="Kotoulas G."/>
            <person name="Topakas E."/>
        </authorList>
    </citation>
    <scope>NUCLEOTIDE SEQUENCE [LARGE SCALE GENOMIC DNA]</scope>
    <source>
        <strain evidence="17 18">TM138-S3</strain>
    </source>
</reference>
<keyword evidence="7" id="KW-0653">Protein transport</keyword>
<dbReference type="SUPFAM" id="SSF58038">
    <property type="entry name" value="SNARE fusion complex"/>
    <property type="match status" value="1"/>
</dbReference>
<dbReference type="Gene3D" id="3.30.450.50">
    <property type="entry name" value="Longin domain"/>
    <property type="match status" value="1"/>
</dbReference>
<evidence type="ECO:0000256" key="5">
    <source>
        <dbReference type="ARBA" id="ARBA00022692"/>
    </source>
</evidence>
<evidence type="ECO:0000313" key="17">
    <source>
        <dbReference type="EMBL" id="KAL1583027.1"/>
    </source>
</evidence>
<evidence type="ECO:0000256" key="1">
    <source>
        <dbReference type="ARBA" id="ARBA00004163"/>
    </source>
</evidence>
<dbReference type="GO" id="GO:0005484">
    <property type="term" value="F:SNAP receptor activity"/>
    <property type="evidence" value="ECO:0007669"/>
    <property type="project" value="InterPro"/>
</dbReference>
<gene>
    <name evidence="17" type="ORF">WHR41_08457</name>
</gene>
<dbReference type="InterPro" id="IPR042855">
    <property type="entry name" value="V_SNARE_CC"/>
</dbReference>
<evidence type="ECO:0000259" key="15">
    <source>
        <dbReference type="PROSITE" id="PS50859"/>
    </source>
</evidence>
<organism evidence="17 18">
    <name type="scientific">Cladosporium halotolerans</name>
    <dbReference type="NCBI Taxonomy" id="1052096"/>
    <lineage>
        <taxon>Eukaryota</taxon>
        <taxon>Fungi</taxon>
        <taxon>Dikarya</taxon>
        <taxon>Ascomycota</taxon>
        <taxon>Pezizomycotina</taxon>
        <taxon>Dothideomycetes</taxon>
        <taxon>Dothideomycetidae</taxon>
        <taxon>Cladosporiales</taxon>
        <taxon>Cladosporiaceae</taxon>
        <taxon>Cladosporium</taxon>
    </lineage>
</organism>